<sequence>MALLSQISRLIGILSCKGLTLYLETTIPSYLKAKQSRDIVQAARQQITTEWWDDRLKDFEIFISQVVVEEASEGDPFASAKRMEALKTFPLLEITEEVFNLADKIIIEKIIPEKAVRDALHIAVASYHEMSYLLSWNCKHIANAQVINRLRKTLADERFELPVICTPEELLERSE</sequence>
<reference evidence="1" key="1">
    <citation type="submission" date="2019-02" db="EMBL/GenBank/DDBJ databases">
        <authorList>
            <person name="Gruber-Vodicka R. H."/>
            <person name="Seah K. B. B."/>
        </authorList>
    </citation>
    <scope>NUCLEOTIDE SEQUENCE</scope>
    <source>
        <strain evidence="1">BECK_S313</strain>
    </source>
</reference>
<dbReference type="CDD" id="cd18687">
    <property type="entry name" value="PIN_VapC-like"/>
    <property type="match status" value="1"/>
</dbReference>
<dbReference type="InterPro" id="IPR029060">
    <property type="entry name" value="PIN-like_dom_sf"/>
</dbReference>
<evidence type="ECO:0000313" key="1">
    <source>
        <dbReference type="EMBL" id="VFK11335.1"/>
    </source>
</evidence>
<gene>
    <name evidence="1" type="ORF">BECKLPF1236B_GA0070989_102226</name>
</gene>
<dbReference type="AlphaFoldDB" id="A0A450W2U7"/>
<proteinExistence type="predicted"/>
<organism evidence="1">
    <name type="scientific">Candidatus Kentrum sp. LPFa</name>
    <dbReference type="NCBI Taxonomy" id="2126335"/>
    <lineage>
        <taxon>Bacteria</taxon>
        <taxon>Pseudomonadati</taxon>
        <taxon>Pseudomonadota</taxon>
        <taxon>Gammaproteobacteria</taxon>
        <taxon>Candidatus Kentrum</taxon>
    </lineage>
</organism>
<dbReference type="EMBL" id="CAADFK010000022">
    <property type="protein sequence ID" value="VFK11335.1"/>
    <property type="molecule type" value="Genomic_DNA"/>
</dbReference>
<dbReference type="SUPFAM" id="SSF88723">
    <property type="entry name" value="PIN domain-like"/>
    <property type="match status" value="1"/>
</dbReference>
<accession>A0A450W2U7</accession>
<protein>
    <submittedName>
        <fullName evidence="1">PIN domain-containing protein</fullName>
    </submittedName>
</protein>
<name>A0A450W2U7_9GAMM</name>